<evidence type="ECO:0000313" key="5">
    <source>
        <dbReference type="Proteomes" id="UP001642409"/>
    </source>
</evidence>
<evidence type="ECO:0000313" key="1">
    <source>
        <dbReference type="EMBL" id="CAI9930334.1"/>
    </source>
</evidence>
<dbReference type="EMBL" id="CATOUU010000461">
    <property type="protein sequence ID" value="CAI9930334.1"/>
    <property type="molecule type" value="Genomic_DNA"/>
</dbReference>
<name>A0AA86P4N3_9EUKA</name>
<protein>
    <submittedName>
        <fullName evidence="3">Hypothetical_protein</fullName>
    </submittedName>
</protein>
<proteinExistence type="predicted"/>
<dbReference type="EMBL" id="CAXDID020000543">
    <property type="protein sequence ID" value="CAL6101386.1"/>
    <property type="molecule type" value="Genomic_DNA"/>
</dbReference>
<evidence type="ECO:0000313" key="4">
    <source>
        <dbReference type="EMBL" id="CAL6101386.1"/>
    </source>
</evidence>
<organism evidence="1">
    <name type="scientific">Hexamita inflata</name>
    <dbReference type="NCBI Taxonomy" id="28002"/>
    <lineage>
        <taxon>Eukaryota</taxon>
        <taxon>Metamonada</taxon>
        <taxon>Diplomonadida</taxon>
        <taxon>Hexamitidae</taxon>
        <taxon>Hexamitinae</taxon>
        <taxon>Hexamita</taxon>
    </lineage>
</organism>
<reference evidence="1" key="1">
    <citation type="submission" date="2023-06" db="EMBL/GenBank/DDBJ databases">
        <authorList>
            <person name="Kurt Z."/>
        </authorList>
    </citation>
    <scope>NUCLEOTIDE SEQUENCE</scope>
</reference>
<dbReference type="AlphaFoldDB" id="A0AA86P4N3"/>
<sequence>MCFCNSQSLKIRMRQAFQTQIERLGIAHDNMVIVNNNQEIIFESQLNQKNVESAPHYNIASLIDIMRQSNQLVETLHKQPAEQIHMRSELSMHIYVLTNGFFLIFETSNEVEWDQIDKEVLVIKNDLNKVITEFYLD</sequence>
<comment type="caution">
    <text evidence="1">The sequence shown here is derived from an EMBL/GenBank/DDBJ whole genome shotgun (WGS) entry which is preliminary data.</text>
</comment>
<keyword evidence="5" id="KW-1185">Reference proteome</keyword>
<dbReference type="EMBL" id="CAXDID020000212">
    <property type="protein sequence ID" value="CAL6057062.1"/>
    <property type="molecule type" value="Genomic_DNA"/>
</dbReference>
<dbReference type="EMBL" id="CATOUU010001182">
    <property type="protein sequence ID" value="CAI9978025.1"/>
    <property type="molecule type" value="Genomic_DNA"/>
</dbReference>
<evidence type="ECO:0000313" key="3">
    <source>
        <dbReference type="EMBL" id="CAL6057062.1"/>
    </source>
</evidence>
<accession>A0AA86P4N3</accession>
<evidence type="ECO:0000313" key="2">
    <source>
        <dbReference type="EMBL" id="CAI9978025.1"/>
    </source>
</evidence>
<dbReference type="Proteomes" id="UP001642409">
    <property type="component" value="Unassembled WGS sequence"/>
</dbReference>
<gene>
    <name evidence="1" type="ORF">HINF_LOCUS17979</name>
    <name evidence="3" type="ORF">HINF_LOCUS47327</name>
    <name evidence="2" type="ORF">HINF_LOCUS65670</name>
    <name evidence="4" type="ORF">HINF_LOCUS71166</name>
</gene>
<reference evidence="3 5" key="2">
    <citation type="submission" date="2024-07" db="EMBL/GenBank/DDBJ databases">
        <authorList>
            <person name="Akdeniz Z."/>
        </authorList>
    </citation>
    <scope>NUCLEOTIDE SEQUENCE [LARGE SCALE GENOMIC DNA]</scope>
</reference>